<dbReference type="AlphaFoldDB" id="A0AAV7TWQ5"/>
<dbReference type="EMBL" id="JANPWB010000006">
    <property type="protein sequence ID" value="KAJ1180068.1"/>
    <property type="molecule type" value="Genomic_DNA"/>
</dbReference>
<accession>A0AAV7TWQ5</accession>
<sequence length="87" mass="9640">MHSGFACKLDMGVYEFMSACKITQRVYAFGFSCKSAALFGGKVVSGWQARVRFGSQVLMRQEPIRATRDRSRPRALLGLSTSASKKD</sequence>
<organism evidence="2 3">
    <name type="scientific">Pleurodeles waltl</name>
    <name type="common">Iberian ribbed newt</name>
    <dbReference type="NCBI Taxonomy" id="8319"/>
    <lineage>
        <taxon>Eukaryota</taxon>
        <taxon>Metazoa</taxon>
        <taxon>Chordata</taxon>
        <taxon>Craniata</taxon>
        <taxon>Vertebrata</taxon>
        <taxon>Euteleostomi</taxon>
        <taxon>Amphibia</taxon>
        <taxon>Batrachia</taxon>
        <taxon>Caudata</taxon>
        <taxon>Salamandroidea</taxon>
        <taxon>Salamandridae</taxon>
        <taxon>Pleurodelinae</taxon>
        <taxon>Pleurodeles</taxon>
    </lineage>
</organism>
<evidence type="ECO:0000313" key="3">
    <source>
        <dbReference type="Proteomes" id="UP001066276"/>
    </source>
</evidence>
<evidence type="ECO:0000313" key="2">
    <source>
        <dbReference type="EMBL" id="KAJ1180068.1"/>
    </source>
</evidence>
<comment type="caution">
    <text evidence="2">The sequence shown here is derived from an EMBL/GenBank/DDBJ whole genome shotgun (WGS) entry which is preliminary data.</text>
</comment>
<feature type="region of interest" description="Disordered" evidence="1">
    <location>
        <begin position="64"/>
        <end position="87"/>
    </location>
</feature>
<protein>
    <submittedName>
        <fullName evidence="2">Uncharacterized protein</fullName>
    </submittedName>
</protein>
<reference evidence="2" key="1">
    <citation type="journal article" date="2022" name="bioRxiv">
        <title>Sequencing and chromosome-scale assembly of the giantPleurodeles waltlgenome.</title>
        <authorList>
            <person name="Brown T."/>
            <person name="Elewa A."/>
            <person name="Iarovenko S."/>
            <person name="Subramanian E."/>
            <person name="Araus A.J."/>
            <person name="Petzold A."/>
            <person name="Susuki M."/>
            <person name="Suzuki K.-i.T."/>
            <person name="Hayashi T."/>
            <person name="Toyoda A."/>
            <person name="Oliveira C."/>
            <person name="Osipova E."/>
            <person name="Leigh N.D."/>
            <person name="Simon A."/>
            <person name="Yun M.H."/>
        </authorList>
    </citation>
    <scope>NUCLEOTIDE SEQUENCE</scope>
    <source>
        <strain evidence="2">20211129_DDA</strain>
        <tissue evidence="2">Liver</tissue>
    </source>
</reference>
<proteinExistence type="predicted"/>
<name>A0AAV7TWQ5_PLEWA</name>
<evidence type="ECO:0000256" key="1">
    <source>
        <dbReference type="SAM" id="MobiDB-lite"/>
    </source>
</evidence>
<dbReference type="Proteomes" id="UP001066276">
    <property type="component" value="Chromosome 3_2"/>
</dbReference>
<keyword evidence="3" id="KW-1185">Reference proteome</keyword>
<gene>
    <name evidence="2" type="ORF">NDU88_005292</name>
</gene>